<dbReference type="InterPro" id="IPR036390">
    <property type="entry name" value="WH_DNA-bd_sf"/>
</dbReference>
<dbReference type="EMBL" id="CP023067">
    <property type="protein sequence ID" value="ASY63814.1"/>
    <property type="molecule type" value="Genomic_DNA"/>
</dbReference>
<dbReference type="SUPFAM" id="SSF46785">
    <property type="entry name" value="Winged helix' DNA-binding domain"/>
    <property type="match status" value="1"/>
</dbReference>
<feature type="region of interest" description="Disordered" evidence="4">
    <location>
        <begin position="51"/>
        <end position="71"/>
    </location>
</feature>
<evidence type="ECO:0000313" key="7">
    <source>
        <dbReference type="Proteomes" id="UP000217211"/>
    </source>
</evidence>
<protein>
    <submittedName>
        <fullName evidence="6">HTH-type transcriptional regulator PetP</fullName>
    </submittedName>
</protein>
<keyword evidence="2" id="KW-0238">DNA-binding</keyword>
<dbReference type="PROSITE" id="PS01117">
    <property type="entry name" value="HTH_MARR_1"/>
    <property type="match status" value="1"/>
</dbReference>
<dbReference type="InterPro" id="IPR039422">
    <property type="entry name" value="MarR/SlyA-like"/>
</dbReference>
<accession>A0A249PDR6</accession>
<evidence type="ECO:0000313" key="6">
    <source>
        <dbReference type="EMBL" id="ASY63814.1"/>
    </source>
</evidence>
<dbReference type="KEGG" id="esj:SJ05684_c23740"/>
<dbReference type="GO" id="GO:0003700">
    <property type="term" value="F:DNA-binding transcription factor activity"/>
    <property type="evidence" value="ECO:0007669"/>
    <property type="project" value="InterPro"/>
</dbReference>
<dbReference type="PANTHER" id="PTHR33164:SF44">
    <property type="entry name" value="TRANSCRIPTIONAL REGULATORY PROTEIN"/>
    <property type="match status" value="1"/>
</dbReference>
<dbReference type="GO" id="GO:0003677">
    <property type="term" value="F:DNA binding"/>
    <property type="evidence" value="ECO:0007669"/>
    <property type="project" value="UniProtKB-KW"/>
</dbReference>
<gene>
    <name evidence="6" type="ORF">SJ05684_c23740</name>
</gene>
<dbReference type="STRING" id="716928.GCA_000261485_00497"/>
<evidence type="ECO:0000256" key="2">
    <source>
        <dbReference type="ARBA" id="ARBA00023125"/>
    </source>
</evidence>
<dbReference type="AlphaFoldDB" id="A0A249PDR6"/>
<keyword evidence="7" id="KW-1185">Reference proteome</keyword>
<feature type="domain" description="HTH marR-type" evidence="5">
    <location>
        <begin position="78"/>
        <end position="210"/>
    </location>
</feature>
<dbReference type="PRINTS" id="PR00598">
    <property type="entry name" value="HTHMARR"/>
</dbReference>
<dbReference type="Pfam" id="PF12802">
    <property type="entry name" value="MarR_2"/>
    <property type="match status" value="1"/>
</dbReference>
<evidence type="ECO:0000256" key="3">
    <source>
        <dbReference type="ARBA" id="ARBA00023163"/>
    </source>
</evidence>
<dbReference type="InterPro" id="IPR023187">
    <property type="entry name" value="Tscrpt_reg_MarR-type_CS"/>
</dbReference>
<dbReference type="InterPro" id="IPR036388">
    <property type="entry name" value="WH-like_DNA-bd_sf"/>
</dbReference>
<evidence type="ECO:0000256" key="1">
    <source>
        <dbReference type="ARBA" id="ARBA00023015"/>
    </source>
</evidence>
<name>A0A249PDR6_9HYPH</name>
<evidence type="ECO:0000256" key="4">
    <source>
        <dbReference type="SAM" id="MobiDB-lite"/>
    </source>
</evidence>
<dbReference type="SMART" id="SM00347">
    <property type="entry name" value="HTH_MARR"/>
    <property type="match status" value="1"/>
</dbReference>
<dbReference type="InterPro" id="IPR000835">
    <property type="entry name" value="HTH_MarR-typ"/>
</dbReference>
<dbReference type="eggNOG" id="COG1846">
    <property type="taxonomic scope" value="Bacteria"/>
</dbReference>
<organism evidence="6 7">
    <name type="scientific">Sinorhizobium sojae CCBAU 05684</name>
    <dbReference type="NCBI Taxonomy" id="716928"/>
    <lineage>
        <taxon>Bacteria</taxon>
        <taxon>Pseudomonadati</taxon>
        <taxon>Pseudomonadota</taxon>
        <taxon>Alphaproteobacteria</taxon>
        <taxon>Hyphomicrobiales</taxon>
        <taxon>Rhizobiaceae</taxon>
        <taxon>Sinorhizobium/Ensifer group</taxon>
        <taxon>Sinorhizobium</taxon>
    </lineage>
</organism>
<evidence type="ECO:0000259" key="5">
    <source>
        <dbReference type="PROSITE" id="PS50995"/>
    </source>
</evidence>
<dbReference type="PROSITE" id="PS50995">
    <property type="entry name" value="HTH_MARR_2"/>
    <property type="match status" value="1"/>
</dbReference>
<proteinExistence type="predicted"/>
<keyword evidence="1" id="KW-0805">Transcription regulation</keyword>
<reference evidence="6 7" key="1">
    <citation type="submission" date="2017-08" db="EMBL/GenBank/DDBJ databases">
        <title>Multipartite genome sequences of Sinorhizobium species nodulating soybeans.</title>
        <authorList>
            <person name="Tian C.F."/>
        </authorList>
    </citation>
    <scope>NUCLEOTIDE SEQUENCE [LARGE SCALE GENOMIC DNA]</scope>
    <source>
        <strain evidence="6 7">CCBAU 05684</strain>
    </source>
</reference>
<dbReference type="Proteomes" id="UP000217211">
    <property type="component" value="Chromosome"/>
</dbReference>
<dbReference type="GO" id="GO:0006950">
    <property type="term" value="P:response to stress"/>
    <property type="evidence" value="ECO:0007669"/>
    <property type="project" value="TreeGrafter"/>
</dbReference>
<keyword evidence="3" id="KW-0804">Transcription</keyword>
<dbReference type="PANTHER" id="PTHR33164">
    <property type="entry name" value="TRANSCRIPTIONAL REGULATOR, MARR FAMILY"/>
    <property type="match status" value="1"/>
</dbReference>
<dbReference type="Gene3D" id="1.10.10.10">
    <property type="entry name" value="Winged helix-like DNA-binding domain superfamily/Winged helix DNA-binding domain"/>
    <property type="match status" value="1"/>
</dbReference>
<sequence length="214" mass="24285">MFPFFKLPRKVTKRGRPFVRRRARRMLAAGIKSIKLTYLSIHVANGNQRERNDCVAGQPRDNSQHVPDAKSKKDEGIDFEIIELLFFAYRDFTSDPDAILEKSGFGRAHHRVVHFVNREPGMTVADLLDTLKITKQSLARVLKQLIDSGYIRQVTGPEDRRQRMLYTTREGQALARALAEPQSRRIADALAKAGPGARDVVKRFLANMRNGTAD</sequence>